<dbReference type="OrthoDB" id="5154154at2759"/>
<keyword evidence="3" id="KW-1185">Reference proteome</keyword>
<keyword evidence="1" id="KW-0472">Membrane</keyword>
<evidence type="ECO:0000256" key="1">
    <source>
        <dbReference type="SAM" id="Phobius"/>
    </source>
</evidence>
<reference evidence="2" key="1">
    <citation type="submission" date="2021-10" db="EMBL/GenBank/DDBJ databases">
        <authorList>
            <person name="Piombo E."/>
        </authorList>
    </citation>
    <scope>NUCLEOTIDE SEQUENCE</scope>
</reference>
<feature type="transmembrane region" description="Helical" evidence="1">
    <location>
        <begin position="45"/>
        <end position="68"/>
    </location>
</feature>
<accession>A0A9N9V642</accession>
<dbReference type="AlphaFoldDB" id="A0A9N9V642"/>
<evidence type="ECO:0000313" key="3">
    <source>
        <dbReference type="Proteomes" id="UP000696573"/>
    </source>
</evidence>
<dbReference type="Proteomes" id="UP000696573">
    <property type="component" value="Unassembled WGS sequence"/>
</dbReference>
<evidence type="ECO:0008006" key="4">
    <source>
        <dbReference type="Google" id="ProtNLM"/>
    </source>
</evidence>
<keyword evidence="1" id="KW-1133">Transmembrane helix</keyword>
<protein>
    <recommendedName>
        <fullName evidence="4">Transmembrane protein</fullName>
    </recommendedName>
</protein>
<gene>
    <name evidence="2" type="ORF">CRHIZ90672A_00017019</name>
</gene>
<sequence>MAPHLPIPVPTWTTADSPSRVVARQAVTTVTVVASNDDCVNCTQLSGGAIAGIVIGSIAGFLLLLWIIRSCFNLGAPPKEREKAWLKTARAQPKLPRILYLLGTGGCDQ</sequence>
<proteinExistence type="predicted"/>
<dbReference type="EMBL" id="CABFNQ020000452">
    <property type="protein sequence ID" value="CAH0015925.1"/>
    <property type="molecule type" value="Genomic_DNA"/>
</dbReference>
<name>A0A9N9V642_9HYPO</name>
<keyword evidence="1" id="KW-0812">Transmembrane</keyword>
<organism evidence="2 3">
    <name type="scientific">Clonostachys rhizophaga</name>
    <dbReference type="NCBI Taxonomy" id="160324"/>
    <lineage>
        <taxon>Eukaryota</taxon>
        <taxon>Fungi</taxon>
        <taxon>Dikarya</taxon>
        <taxon>Ascomycota</taxon>
        <taxon>Pezizomycotina</taxon>
        <taxon>Sordariomycetes</taxon>
        <taxon>Hypocreomycetidae</taxon>
        <taxon>Hypocreales</taxon>
        <taxon>Bionectriaceae</taxon>
        <taxon>Clonostachys</taxon>
    </lineage>
</organism>
<comment type="caution">
    <text evidence="2">The sequence shown here is derived from an EMBL/GenBank/DDBJ whole genome shotgun (WGS) entry which is preliminary data.</text>
</comment>
<evidence type="ECO:0000313" key="2">
    <source>
        <dbReference type="EMBL" id="CAH0015925.1"/>
    </source>
</evidence>